<dbReference type="Proteomes" id="UP000010953">
    <property type="component" value="Unassembled WGS sequence"/>
</dbReference>
<comment type="caution">
    <text evidence="1">The sequence shown here is derived from an EMBL/GenBank/DDBJ whole genome shotgun (WGS) entry which is preliminary data.</text>
</comment>
<evidence type="ECO:0000313" key="2">
    <source>
        <dbReference type="Proteomes" id="UP000010953"/>
    </source>
</evidence>
<keyword evidence="2" id="KW-1185">Reference proteome</keyword>
<proteinExistence type="predicted"/>
<dbReference type="EMBL" id="AMZY02000006">
    <property type="protein sequence ID" value="EMS34524.1"/>
    <property type="molecule type" value="Genomic_DNA"/>
</dbReference>
<reference evidence="1" key="1">
    <citation type="submission" date="2013-01" db="EMBL/GenBank/DDBJ databases">
        <title>Genome assembly of Mariniradius saccharolyticus AK6.</title>
        <authorList>
            <person name="Vaidya B."/>
            <person name="Khatri I."/>
            <person name="Tanuku N.R.S."/>
            <person name="Subramanian S."/>
            <person name="Pinnaka A."/>
        </authorList>
    </citation>
    <scope>NUCLEOTIDE SEQUENCE [LARGE SCALE GENOMIC DNA]</scope>
    <source>
        <strain evidence="1">AK6</strain>
    </source>
</reference>
<gene>
    <name evidence="1" type="ORF">C943_03743</name>
</gene>
<evidence type="ECO:0000313" key="1">
    <source>
        <dbReference type="EMBL" id="EMS34524.1"/>
    </source>
</evidence>
<name>M7XI69_9BACT</name>
<sequence length="51" mass="5738">MRFWNLEGLACHKDAKAKKFGSRRAIEGSGLFYRSLVFGSKDLNPSHDHGT</sequence>
<protein>
    <submittedName>
        <fullName evidence="1">Uncharacterized protein</fullName>
    </submittedName>
</protein>
<dbReference type="STRING" id="1239962.C943_03743"/>
<organism evidence="1 2">
    <name type="scientific">Mariniradius saccharolyticus AK6</name>
    <dbReference type="NCBI Taxonomy" id="1239962"/>
    <lineage>
        <taxon>Bacteria</taxon>
        <taxon>Pseudomonadati</taxon>
        <taxon>Bacteroidota</taxon>
        <taxon>Cytophagia</taxon>
        <taxon>Cytophagales</taxon>
        <taxon>Cyclobacteriaceae</taxon>
        <taxon>Mariniradius</taxon>
    </lineage>
</organism>
<dbReference type="AlphaFoldDB" id="M7XI69"/>
<dbReference type="InParanoid" id="M7XI69"/>
<accession>M7XI69</accession>